<comment type="subunit">
    <text evidence="4">Part of the 50S ribosomal subunit. Contacts protein L32.</text>
</comment>
<evidence type="ECO:0000313" key="7">
    <source>
        <dbReference type="Proteomes" id="UP000178106"/>
    </source>
</evidence>
<comment type="caution">
    <text evidence="6">The sequence shown here is derived from an EMBL/GenBank/DDBJ whole genome shotgun (WGS) entry which is preliminary data.</text>
</comment>
<dbReference type="InterPro" id="IPR000456">
    <property type="entry name" value="Ribosomal_bL17"/>
</dbReference>
<gene>
    <name evidence="4" type="primary">rplQ</name>
    <name evidence="6" type="ORF">A2494_01610</name>
</gene>
<dbReference type="Proteomes" id="UP000178106">
    <property type="component" value="Unassembled WGS sequence"/>
</dbReference>
<evidence type="ECO:0000256" key="1">
    <source>
        <dbReference type="ARBA" id="ARBA00008777"/>
    </source>
</evidence>
<protein>
    <recommendedName>
        <fullName evidence="4">Large ribosomal subunit protein bL17</fullName>
    </recommendedName>
</protein>
<accession>A0A1G2E1H3</accession>
<dbReference type="GO" id="GO:0022625">
    <property type="term" value="C:cytosolic large ribosomal subunit"/>
    <property type="evidence" value="ECO:0007669"/>
    <property type="project" value="TreeGrafter"/>
</dbReference>
<evidence type="ECO:0000256" key="2">
    <source>
        <dbReference type="ARBA" id="ARBA00022980"/>
    </source>
</evidence>
<dbReference type="SUPFAM" id="SSF64263">
    <property type="entry name" value="Prokaryotic ribosomal protein L17"/>
    <property type="match status" value="1"/>
</dbReference>
<dbReference type="HAMAP" id="MF_01368">
    <property type="entry name" value="Ribosomal_bL17"/>
    <property type="match status" value="1"/>
</dbReference>
<organism evidence="6 7">
    <name type="scientific">Candidatus Lloydbacteria bacterium RIFOXYC12_FULL_46_25</name>
    <dbReference type="NCBI Taxonomy" id="1798670"/>
    <lineage>
        <taxon>Bacteria</taxon>
        <taxon>Candidatus Lloydiibacteriota</taxon>
    </lineage>
</organism>
<name>A0A1G2E1H3_9BACT</name>
<reference evidence="6 7" key="1">
    <citation type="journal article" date="2016" name="Nat. Commun.">
        <title>Thousands of microbial genomes shed light on interconnected biogeochemical processes in an aquifer system.</title>
        <authorList>
            <person name="Anantharaman K."/>
            <person name="Brown C.T."/>
            <person name="Hug L.A."/>
            <person name="Sharon I."/>
            <person name="Castelle C.J."/>
            <person name="Probst A.J."/>
            <person name="Thomas B.C."/>
            <person name="Singh A."/>
            <person name="Wilkins M.J."/>
            <person name="Karaoz U."/>
            <person name="Brodie E.L."/>
            <person name="Williams K.H."/>
            <person name="Hubbard S.S."/>
            <person name="Banfield J.F."/>
        </authorList>
    </citation>
    <scope>NUCLEOTIDE SEQUENCE [LARGE SCALE GENOMIC DNA]</scope>
</reference>
<dbReference type="PANTHER" id="PTHR14413:SF16">
    <property type="entry name" value="LARGE RIBOSOMAL SUBUNIT PROTEIN BL17M"/>
    <property type="match status" value="1"/>
</dbReference>
<dbReference type="PROSITE" id="PS01167">
    <property type="entry name" value="RIBOSOMAL_L17"/>
    <property type="match status" value="1"/>
</dbReference>
<dbReference type="Pfam" id="PF01196">
    <property type="entry name" value="Ribosomal_L17"/>
    <property type="match status" value="1"/>
</dbReference>
<dbReference type="NCBIfam" id="TIGR00059">
    <property type="entry name" value="L17"/>
    <property type="match status" value="1"/>
</dbReference>
<evidence type="ECO:0000256" key="3">
    <source>
        <dbReference type="ARBA" id="ARBA00023274"/>
    </source>
</evidence>
<comment type="similarity">
    <text evidence="1 4 5">Belongs to the bacterial ribosomal protein bL17 family.</text>
</comment>
<dbReference type="PANTHER" id="PTHR14413">
    <property type="entry name" value="RIBOSOMAL PROTEIN L17"/>
    <property type="match status" value="1"/>
</dbReference>
<dbReference type="GO" id="GO:0006412">
    <property type="term" value="P:translation"/>
    <property type="evidence" value="ECO:0007669"/>
    <property type="project" value="UniProtKB-UniRule"/>
</dbReference>
<dbReference type="Gene3D" id="3.90.1030.10">
    <property type="entry name" value="Ribosomal protein L17"/>
    <property type="match status" value="1"/>
</dbReference>
<dbReference type="EMBL" id="MHLU01000070">
    <property type="protein sequence ID" value="OGZ19101.1"/>
    <property type="molecule type" value="Genomic_DNA"/>
</dbReference>
<sequence>MRHHNTNKKFGRQAGERQALIRSLAVSLITHEKIVTTETKAKSIRPIIEKMVTTARNADIAAVRLIKARLGNNSKATAKLVKEIAPKYKERAGGYTRITKMGPRSGKGDASPVATIEFI</sequence>
<keyword evidence="2 4" id="KW-0689">Ribosomal protein</keyword>
<evidence type="ECO:0000313" key="6">
    <source>
        <dbReference type="EMBL" id="OGZ19101.1"/>
    </source>
</evidence>
<dbReference type="InterPro" id="IPR036373">
    <property type="entry name" value="Ribosomal_bL17_sf"/>
</dbReference>
<dbReference type="AlphaFoldDB" id="A0A1G2E1H3"/>
<proteinExistence type="inferred from homology"/>
<dbReference type="InterPro" id="IPR047859">
    <property type="entry name" value="Ribosomal_bL17_CS"/>
</dbReference>
<keyword evidence="3 4" id="KW-0687">Ribonucleoprotein</keyword>
<dbReference type="GO" id="GO:0003735">
    <property type="term" value="F:structural constituent of ribosome"/>
    <property type="evidence" value="ECO:0007669"/>
    <property type="project" value="InterPro"/>
</dbReference>
<evidence type="ECO:0000256" key="4">
    <source>
        <dbReference type="HAMAP-Rule" id="MF_01368"/>
    </source>
</evidence>
<evidence type="ECO:0000256" key="5">
    <source>
        <dbReference type="RuleBase" id="RU000660"/>
    </source>
</evidence>